<dbReference type="InterPro" id="IPR028255">
    <property type="entry name" value="CENP-T"/>
</dbReference>
<proteinExistence type="inferred from homology"/>
<keyword evidence="4" id="KW-0158">Chromosome</keyword>
<comment type="similarity">
    <text evidence="3">Belongs to the CENP-T/CNN1 family.</text>
</comment>
<dbReference type="GO" id="GO:0005634">
    <property type="term" value="C:nucleus"/>
    <property type="evidence" value="ECO:0007669"/>
    <property type="project" value="UniProtKB-SubCell"/>
</dbReference>
<dbReference type="GO" id="GO:0000278">
    <property type="term" value="P:mitotic cell cycle"/>
    <property type="evidence" value="ECO:0007669"/>
    <property type="project" value="TreeGrafter"/>
</dbReference>
<dbReference type="Pfam" id="PF15511">
    <property type="entry name" value="CENP-T_C"/>
    <property type="match status" value="1"/>
</dbReference>
<feature type="compositionally biased region" description="Low complexity" evidence="6">
    <location>
        <begin position="904"/>
        <end position="914"/>
    </location>
</feature>
<dbReference type="PANTHER" id="PTHR46904:SF1">
    <property type="entry name" value="CENTROMERE PROTEIN T"/>
    <property type="match status" value="1"/>
</dbReference>
<dbReference type="GO" id="GO:0000776">
    <property type="term" value="C:kinetochore"/>
    <property type="evidence" value="ECO:0007669"/>
    <property type="project" value="InterPro"/>
</dbReference>
<dbReference type="CDD" id="cd22920">
    <property type="entry name" value="HFD_CENP-T"/>
    <property type="match status" value="1"/>
</dbReference>
<feature type="compositionally biased region" description="Basic and acidic residues" evidence="6">
    <location>
        <begin position="713"/>
        <end position="722"/>
    </location>
</feature>
<evidence type="ECO:0000256" key="3">
    <source>
        <dbReference type="ARBA" id="ARBA00010137"/>
    </source>
</evidence>
<dbReference type="Gene3D" id="1.10.20.10">
    <property type="entry name" value="Histone, subunit A"/>
    <property type="match status" value="1"/>
</dbReference>
<evidence type="ECO:0000259" key="7">
    <source>
        <dbReference type="Pfam" id="PF15511"/>
    </source>
</evidence>
<feature type="region of interest" description="Disordered" evidence="6">
    <location>
        <begin position="25"/>
        <end position="56"/>
    </location>
</feature>
<dbReference type="AlphaFoldDB" id="A0A9D3MGH7"/>
<dbReference type="EMBL" id="JAFIRN010000005">
    <property type="protein sequence ID" value="KAG5848480.1"/>
    <property type="molecule type" value="Genomic_DNA"/>
</dbReference>
<dbReference type="SUPFAM" id="SSF47113">
    <property type="entry name" value="Histone-fold"/>
    <property type="match status" value="1"/>
</dbReference>
<feature type="compositionally biased region" description="Polar residues" evidence="6">
    <location>
        <begin position="144"/>
        <end position="153"/>
    </location>
</feature>
<organism evidence="8 9">
    <name type="scientific">Anguilla anguilla</name>
    <name type="common">European freshwater eel</name>
    <name type="synonym">Muraena anguilla</name>
    <dbReference type="NCBI Taxonomy" id="7936"/>
    <lineage>
        <taxon>Eukaryota</taxon>
        <taxon>Metazoa</taxon>
        <taxon>Chordata</taxon>
        <taxon>Craniata</taxon>
        <taxon>Vertebrata</taxon>
        <taxon>Euteleostomi</taxon>
        <taxon>Actinopterygii</taxon>
        <taxon>Neopterygii</taxon>
        <taxon>Teleostei</taxon>
        <taxon>Anguilliformes</taxon>
        <taxon>Anguillidae</taxon>
        <taxon>Anguilla</taxon>
    </lineage>
</organism>
<feature type="compositionally biased region" description="Polar residues" evidence="6">
    <location>
        <begin position="800"/>
        <end position="826"/>
    </location>
</feature>
<name>A0A9D3MGH7_ANGAN</name>
<evidence type="ECO:0000256" key="1">
    <source>
        <dbReference type="ARBA" id="ARBA00004123"/>
    </source>
</evidence>
<comment type="caution">
    <text evidence="8">The sequence shown here is derived from an EMBL/GenBank/DDBJ whole genome shotgun (WGS) entry which is preliminary data.</text>
</comment>
<dbReference type="GO" id="GO:0003677">
    <property type="term" value="F:DNA binding"/>
    <property type="evidence" value="ECO:0007669"/>
    <property type="project" value="InterPro"/>
</dbReference>
<dbReference type="GO" id="GO:0007059">
    <property type="term" value="P:chromosome segregation"/>
    <property type="evidence" value="ECO:0007669"/>
    <property type="project" value="TreeGrafter"/>
</dbReference>
<feature type="compositionally biased region" description="Basic and acidic residues" evidence="6">
    <location>
        <begin position="377"/>
        <end position="399"/>
    </location>
</feature>
<feature type="compositionally biased region" description="Basic and acidic residues" evidence="6">
    <location>
        <begin position="497"/>
        <end position="506"/>
    </location>
</feature>
<feature type="region of interest" description="Disordered" evidence="6">
    <location>
        <begin position="350"/>
        <end position="931"/>
    </location>
</feature>
<reference evidence="8" key="1">
    <citation type="submission" date="2021-01" db="EMBL/GenBank/DDBJ databases">
        <title>A chromosome-scale assembly of European eel, Anguilla anguilla.</title>
        <authorList>
            <person name="Henkel C."/>
            <person name="Jong-Raadsen S.A."/>
            <person name="Dufour S."/>
            <person name="Weltzien F.-A."/>
            <person name="Palstra A.P."/>
            <person name="Pelster B."/>
            <person name="Spaink H.P."/>
            <person name="Van Den Thillart G.E."/>
            <person name="Jansen H."/>
            <person name="Zahm M."/>
            <person name="Klopp C."/>
            <person name="Cedric C."/>
            <person name="Louis A."/>
            <person name="Berthelot C."/>
            <person name="Parey E."/>
            <person name="Roest Crollius H."/>
            <person name="Montfort J."/>
            <person name="Robinson-Rechavi M."/>
            <person name="Bucao C."/>
            <person name="Bouchez O."/>
            <person name="Gislard M."/>
            <person name="Lluch J."/>
            <person name="Milhes M."/>
            <person name="Lampietro C."/>
            <person name="Lopez Roques C."/>
            <person name="Donnadieu C."/>
            <person name="Braasch I."/>
            <person name="Desvignes T."/>
            <person name="Postlethwait J."/>
            <person name="Bobe J."/>
            <person name="Guiguen Y."/>
            <person name="Dirks R."/>
        </authorList>
    </citation>
    <scope>NUCLEOTIDE SEQUENCE</scope>
    <source>
        <strain evidence="8">Tag_6206</strain>
        <tissue evidence="8">Liver</tissue>
    </source>
</reference>
<keyword evidence="5" id="KW-0539">Nucleus</keyword>
<accession>A0A9D3MGH7</accession>
<evidence type="ECO:0000256" key="4">
    <source>
        <dbReference type="ARBA" id="ARBA00022454"/>
    </source>
</evidence>
<dbReference type="GO" id="GO:0051382">
    <property type="term" value="P:kinetochore assembly"/>
    <property type="evidence" value="ECO:0007669"/>
    <property type="project" value="InterPro"/>
</dbReference>
<keyword evidence="9" id="KW-1185">Reference proteome</keyword>
<comment type="subcellular location">
    <subcellularLocation>
        <location evidence="2">Chromosome</location>
    </subcellularLocation>
    <subcellularLocation>
        <location evidence="1">Nucleus</location>
    </subcellularLocation>
</comment>
<evidence type="ECO:0000313" key="9">
    <source>
        <dbReference type="Proteomes" id="UP001044222"/>
    </source>
</evidence>
<dbReference type="GO" id="GO:0046982">
    <property type="term" value="F:protein heterodimerization activity"/>
    <property type="evidence" value="ECO:0007669"/>
    <property type="project" value="InterPro"/>
</dbReference>
<feature type="compositionally biased region" description="Acidic residues" evidence="6">
    <location>
        <begin position="684"/>
        <end position="712"/>
    </location>
</feature>
<evidence type="ECO:0000256" key="5">
    <source>
        <dbReference type="ARBA" id="ARBA00023242"/>
    </source>
</evidence>
<protein>
    <recommendedName>
        <fullName evidence="7">CENP-T/Histone H4 histone fold domain-containing protein</fullName>
    </recommendedName>
</protein>
<feature type="compositionally biased region" description="Low complexity" evidence="6">
    <location>
        <begin position="31"/>
        <end position="41"/>
    </location>
</feature>
<feature type="compositionally biased region" description="Polar residues" evidence="6">
    <location>
        <begin position="584"/>
        <end position="605"/>
    </location>
</feature>
<feature type="compositionally biased region" description="Acidic residues" evidence="6">
    <location>
        <begin position="844"/>
        <end position="865"/>
    </location>
</feature>
<dbReference type="PANTHER" id="PTHR46904">
    <property type="entry name" value="CENTROMERE PROTEIN T"/>
    <property type="match status" value="1"/>
</dbReference>
<feature type="compositionally biased region" description="Basic and acidic residues" evidence="6">
    <location>
        <begin position="134"/>
        <end position="143"/>
    </location>
</feature>
<feature type="compositionally biased region" description="Gly residues" evidence="6">
    <location>
        <begin position="366"/>
        <end position="376"/>
    </location>
</feature>
<feature type="domain" description="CENP-T/Histone H4 histone fold" evidence="7">
    <location>
        <begin position="927"/>
        <end position="1023"/>
    </location>
</feature>
<feature type="compositionally biased region" description="Acidic residues" evidence="6">
    <location>
        <begin position="449"/>
        <end position="496"/>
    </location>
</feature>
<evidence type="ECO:0000256" key="6">
    <source>
        <dbReference type="SAM" id="MobiDB-lite"/>
    </source>
</evidence>
<evidence type="ECO:0000313" key="8">
    <source>
        <dbReference type="EMBL" id="KAG5848480.1"/>
    </source>
</evidence>
<feature type="region of interest" description="Disordered" evidence="6">
    <location>
        <begin position="129"/>
        <end position="155"/>
    </location>
</feature>
<sequence length="1036" mass="111856">MDSFEDVSARVLLRNVLYTEQACSPVTRSMSQQPSVSSGPRRSGRLRKSDAGLHSPQVALRQKLRQNLHKNIFTGSPLQQRKRSLSMSGMMGKVKTPAVAASHSLSEDEVTPRHLLRGILQTEPELSLLVPDRPNSEDPELRSTESSLCSSRPSMGVSHMSNLDLPDLPTVNLTMAVRGISRKRPKKNMNVSVFERKIVDQSGDGSGDGAQDTTGNLSGMSGTSASNLSLTLKTPCVDQHVDRRVLRRNAGNAGKRKAISVEDFEAGVQDLLAKKRNPDREQSLSETAGMEKFTLGLSNVTTSNISSIVISNTASIAMHDWDTIVYSPSHRGVGGGGGGVGERILDEVEKEKEEEMQVEEEEVGGDVYGDTGGVEGRAGEKSYEDKDTGALLDEVKEEVPEGSGSEGADEQVKEEEGEEEGFDGGDIETNMENAEDLQAEEELARVEEAETVESEEEEEPEREEEEQGAESEEEAAAESEVQEDEVVGSESEEEEKDTTSDREEGGARGSTWTQEEGGATESETQEEEVASGQEQVWEAEHISGRAYRSEGGMKIPGMEAGGRGYKSLSSGLQPMGTELESGDGQVQSVKSSEGGASSEWQSGPQEGSLAGGDLPPQSPVALSPASSPNEIPPSAEDLHHSRGRSLLEEEDEENMGGATESETQEGGGATESETQEGGGATESETQEEEVAAAESEVQEDEVVGSESEEEEKDTTSDREEGGARGSTWTQEEGGATESETQEEEVASGQEQVREAEHISRRAYRSEGGMKIPGMEAGGRGYKSLSSGLQPMGTELESGDGQVQSVKSSEGRPSSEWQSGPQESLTGGDSPPQVEPSAGMRPEEEPGPSEDDDDDEGEEDEDDLSQSDELPLETPAFVRERKRVLTPGPSTTPNFLKQMMDARKPTQAAAPAAKPKPQRKGRAAPSQKEPGLPKSYVMTAFKHFAKTTVSSEAYPVLKDIMAKYFDRLADDLEAYATHAKRKTIEMEDVVLLMRRQGFVTDSMPVNVLIEKYLPNEYRKLLIPVATSGNKIIPKQKR</sequence>
<feature type="compositionally biased region" description="Acidic residues" evidence="6">
    <location>
        <begin position="407"/>
        <end position="426"/>
    </location>
</feature>
<evidence type="ECO:0000256" key="2">
    <source>
        <dbReference type="ARBA" id="ARBA00004286"/>
    </source>
</evidence>
<feature type="region of interest" description="Disordered" evidence="6">
    <location>
        <begin position="198"/>
        <end position="222"/>
    </location>
</feature>
<dbReference type="InterPro" id="IPR009072">
    <property type="entry name" value="Histone-fold"/>
</dbReference>
<dbReference type="InterPro" id="IPR035425">
    <property type="entry name" value="CENP-T/H4_C"/>
</dbReference>
<gene>
    <name evidence="8" type="ORF">ANANG_G00098890</name>
</gene>
<dbReference type="Proteomes" id="UP001044222">
    <property type="component" value="Unassembled WGS sequence"/>
</dbReference>